<evidence type="ECO:0000313" key="4">
    <source>
        <dbReference type="EMBL" id="VVM07291.1"/>
    </source>
</evidence>
<dbReference type="EC" id="1.1.1.330" evidence="4"/>
<accession>A0A5E6MML5</accession>
<keyword evidence="2 4" id="KW-0560">Oxidoreductase</keyword>
<dbReference type="CDD" id="cd05233">
    <property type="entry name" value="SDR_c"/>
    <property type="match status" value="1"/>
</dbReference>
<organism evidence="4 5">
    <name type="scientific">Methylacidimicrobium tartarophylax</name>
    <dbReference type="NCBI Taxonomy" id="1041768"/>
    <lineage>
        <taxon>Bacteria</taxon>
        <taxon>Pseudomonadati</taxon>
        <taxon>Verrucomicrobiota</taxon>
        <taxon>Methylacidimicrobium</taxon>
    </lineage>
</organism>
<evidence type="ECO:0000256" key="2">
    <source>
        <dbReference type="ARBA" id="ARBA00023002"/>
    </source>
</evidence>
<dbReference type="PIRSF" id="PIRSF000126">
    <property type="entry name" value="11-beta-HSD1"/>
    <property type="match status" value="1"/>
</dbReference>
<name>A0A5E6MML5_9BACT</name>
<dbReference type="PANTHER" id="PTHR44196">
    <property type="entry name" value="DEHYDROGENASE/REDUCTASE SDR FAMILY MEMBER 7B"/>
    <property type="match status" value="1"/>
</dbReference>
<dbReference type="EMBL" id="CABFVA020000086">
    <property type="protein sequence ID" value="VVM07291.1"/>
    <property type="molecule type" value="Genomic_DNA"/>
</dbReference>
<evidence type="ECO:0000256" key="3">
    <source>
        <dbReference type="RuleBase" id="RU000363"/>
    </source>
</evidence>
<dbReference type="Gene3D" id="3.40.50.720">
    <property type="entry name" value="NAD(P)-binding Rossmann-like Domain"/>
    <property type="match status" value="1"/>
</dbReference>
<comment type="similarity">
    <text evidence="1 3">Belongs to the short-chain dehydrogenases/reductases (SDR) family.</text>
</comment>
<dbReference type="GO" id="GO:0016020">
    <property type="term" value="C:membrane"/>
    <property type="evidence" value="ECO:0007669"/>
    <property type="project" value="TreeGrafter"/>
</dbReference>
<dbReference type="GO" id="GO:0141040">
    <property type="term" value="F:very-long-chain 3-oxoacyl-CoA reductase activity"/>
    <property type="evidence" value="ECO:0007669"/>
    <property type="project" value="UniProtKB-EC"/>
</dbReference>
<proteinExistence type="inferred from homology"/>
<keyword evidence="5" id="KW-1185">Reference proteome</keyword>
<reference evidence="4 5" key="1">
    <citation type="submission" date="2019-09" db="EMBL/GenBank/DDBJ databases">
        <authorList>
            <person name="Cremers G."/>
        </authorList>
    </citation>
    <scope>NUCLEOTIDE SEQUENCE [LARGE SCALE GENOMIC DNA]</scope>
    <source>
        <strain evidence="4">4A</strain>
    </source>
</reference>
<dbReference type="GO" id="GO:0004303">
    <property type="term" value="F:estradiol 17-beta-dehydrogenase [NAD(P)+] activity"/>
    <property type="evidence" value="ECO:0007669"/>
    <property type="project" value="UniProtKB-EC"/>
</dbReference>
<sequence>MVRQSFLGCSAWITGASSGLGAEFARQLAPEAGCLVLTARREERLRELAEEIRKNHPKAQIIVAPADLAAPEGIEAVIDRLETERVEVDLLVNNAGVGDFGLFYRADLRRLRDMLDLNVRGFTLLLWWLLPRMIRRGKGCIINIGSISGLRPLPYYSAYAATKAYVHSLSHGLEWELAGTGVTLTQVCPAAVATEFFERAVRCPEDLKEVGGPPFMWTSPEEVVRCSLEAASRGKSQVTPGFVPRLCAAIFSYVPLPLLRIVYRAALSGKRRPGGELADERIFMEKRSDGRPL</sequence>
<dbReference type="SUPFAM" id="SSF51735">
    <property type="entry name" value="NAD(P)-binding Rossmann-fold domains"/>
    <property type="match status" value="1"/>
</dbReference>
<dbReference type="EC" id="1.1.1.62" evidence="4"/>
<protein>
    <submittedName>
        <fullName evidence="4">17beta-estradiol 17-dehydrogenase / very-long-chain 3-oxoacyl-CoA reductase</fullName>
        <ecNumber evidence="4">1.1.1.330</ecNumber>
        <ecNumber evidence="4">1.1.1.62</ecNumber>
    </submittedName>
</protein>
<dbReference type="Proteomes" id="UP000334923">
    <property type="component" value="Unassembled WGS sequence"/>
</dbReference>
<dbReference type="InterPro" id="IPR036291">
    <property type="entry name" value="NAD(P)-bd_dom_sf"/>
</dbReference>
<dbReference type="PANTHER" id="PTHR44196:SF1">
    <property type="entry name" value="DEHYDROGENASE_REDUCTASE SDR FAMILY MEMBER 7B"/>
    <property type="match status" value="1"/>
</dbReference>
<evidence type="ECO:0000313" key="5">
    <source>
        <dbReference type="Proteomes" id="UP000334923"/>
    </source>
</evidence>
<evidence type="ECO:0000256" key="1">
    <source>
        <dbReference type="ARBA" id="ARBA00006484"/>
    </source>
</evidence>
<dbReference type="InterPro" id="IPR002347">
    <property type="entry name" value="SDR_fam"/>
</dbReference>
<dbReference type="Pfam" id="PF00106">
    <property type="entry name" value="adh_short"/>
    <property type="match status" value="1"/>
</dbReference>
<dbReference type="PRINTS" id="PR00081">
    <property type="entry name" value="GDHRDH"/>
</dbReference>
<gene>
    <name evidence="4" type="primary">HSD17B12</name>
    <name evidence="4" type="synonym">IFA38</name>
    <name evidence="4" type="synonym">KAR</name>
    <name evidence="4" type="ORF">MAMT_01660</name>
</gene>
<dbReference type="PRINTS" id="PR00080">
    <property type="entry name" value="SDRFAMILY"/>
</dbReference>
<dbReference type="AlphaFoldDB" id="A0A5E6MML5"/>